<name>A0ABQ2M5W6_9ACTN</name>
<comment type="caution">
    <text evidence="8">The sequence shown here is derived from an EMBL/GenBank/DDBJ whole genome shotgun (WGS) entry which is preliminary data.</text>
</comment>
<keyword evidence="3 6" id="KW-1133">Transmembrane helix</keyword>
<feature type="domain" description="ABC transmembrane type-2" evidence="7">
    <location>
        <begin position="23"/>
        <end position="249"/>
    </location>
</feature>
<organism evidence="8 9">
    <name type="scientific">Streptomyces lasiicapitis</name>
    <dbReference type="NCBI Taxonomy" id="1923961"/>
    <lineage>
        <taxon>Bacteria</taxon>
        <taxon>Bacillati</taxon>
        <taxon>Actinomycetota</taxon>
        <taxon>Actinomycetes</taxon>
        <taxon>Kitasatosporales</taxon>
        <taxon>Streptomycetaceae</taxon>
        <taxon>Streptomyces</taxon>
    </lineage>
</organism>
<dbReference type="InterPro" id="IPR051784">
    <property type="entry name" value="Nod_factor_ABC_transporter"/>
</dbReference>
<evidence type="ECO:0000256" key="5">
    <source>
        <dbReference type="ARBA" id="ARBA00023251"/>
    </source>
</evidence>
<evidence type="ECO:0000313" key="8">
    <source>
        <dbReference type="EMBL" id="GGO47231.1"/>
    </source>
</evidence>
<feature type="transmembrane region" description="Helical" evidence="6">
    <location>
        <begin position="165"/>
        <end position="186"/>
    </location>
</feature>
<evidence type="ECO:0000256" key="4">
    <source>
        <dbReference type="ARBA" id="ARBA00023136"/>
    </source>
</evidence>
<protein>
    <recommendedName>
        <fullName evidence="6">Transport permease protein</fullName>
    </recommendedName>
</protein>
<feature type="transmembrane region" description="Helical" evidence="6">
    <location>
        <begin position="224"/>
        <end position="243"/>
    </location>
</feature>
<dbReference type="PANTHER" id="PTHR43229">
    <property type="entry name" value="NODULATION PROTEIN J"/>
    <property type="match status" value="1"/>
</dbReference>
<keyword evidence="6" id="KW-1003">Cell membrane</keyword>
<comment type="similarity">
    <text evidence="6">Belongs to the ABC-2 integral membrane protein family.</text>
</comment>
<dbReference type="InterPro" id="IPR013525">
    <property type="entry name" value="ABC2_TM"/>
</dbReference>
<keyword evidence="4 6" id="KW-0472">Membrane</keyword>
<sequence>MKVLNDSLATFEREIQPVLREPVALAFAMLQPLLFLVLFGPLLDTMPGMEGSSWEWFVPGVIVMLALFGTSPSGANLLSEIHTGSYERTLVSPAGRSALLIGRTAKEAAILLGQAVLITVGALLFIDVDFDLLGILAGLVLLMLFGLGVGALSNALALAVNRRDYLFIVVQQTLLFPLLLLSGMLLPMERGPDWLKLLADINPVSYVVDAERALFVGDFASASVGWGLLSGIGIAAVGLALGMRGMRRAGV</sequence>
<reference evidence="9" key="1">
    <citation type="journal article" date="2019" name="Int. J. Syst. Evol. Microbiol.">
        <title>The Global Catalogue of Microorganisms (GCM) 10K type strain sequencing project: providing services to taxonomists for standard genome sequencing and annotation.</title>
        <authorList>
            <consortium name="The Broad Institute Genomics Platform"/>
            <consortium name="The Broad Institute Genome Sequencing Center for Infectious Disease"/>
            <person name="Wu L."/>
            <person name="Ma J."/>
        </authorList>
    </citation>
    <scope>NUCLEOTIDE SEQUENCE [LARGE SCALE GENOMIC DNA]</scope>
    <source>
        <strain evidence="9">CGMCC 4.7349</strain>
    </source>
</reference>
<dbReference type="PANTHER" id="PTHR43229:SF2">
    <property type="entry name" value="NODULATION PROTEIN J"/>
    <property type="match status" value="1"/>
</dbReference>
<keyword evidence="5" id="KW-0046">Antibiotic resistance</keyword>
<keyword evidence="9" id="KW-1185">Reference proteome</keyword>
<evidence type="ECO:0000313" key="9">
    <source>
        <dbReference type="Proteomes" id="UP000656881"/>
    </source>
</evidence>
<dbReference type="InterPro" id="IPR047817">
    <property type="entry name" value="ABC2_TM_bact-type"/>
</dbReference>
<evidence type="ECO:0000256" key="6">
    <source>
        <dbReference type="RuleBase" id="RU361157"/>
    </source>
</evidence>
<dbReference type="PIRSF" id="PIRSF006648">
    <property type="entry name" value="DrrB"/>
    <property type="match status" value="1"/>
</dbReference>
<dbReference type="PROSITE" id="PS51012">
    <property type="entry name" value="ABC_TM2"/>
    <property type="match status" value="1"/>
</dbReference>
<comment type="subcellular location">
    <subcellularLocation>
        <location evidence="6">Cell membrane</location>
        <topology evidence="6">Multi-pass membrane protein</topology>
    </subcellularLocation>
    <subcellularLocation>
        <location evidence="1">Membrane</location>
        <topology evidence="1">Multi-pass membrane protein</topology>
    </subcellularLocation>
</comment>
<evidence type="ECO:0000256" key="2">
    <source>
        <dbReference type="ARBA" id="ARBA00022692"/>
    </source>
</evidence>
<gene>
    <name evidence="8" type="ORF">GCM10012286_40040</name>
</gene>
<keyword evidence="2 6" id="KW-0812">Transmembrane</keyword>
<dbReference type="InterPro" id="IPR000412">
    <property type="entry name" value="ABC_2_transport"/>
</dbReference>
<dbReference type="Pfam" id="PF01061">
    <property type="entry name" value="ABC2_membrane"/>
    <property type="match status" value="1"/>
</dbReference>
<dbReference type="Proteomes" id="UP000656881">
    <property type="component" value="Unassembled WGS sequence"/>
</dbReference>
<feature type="transmembrane region" description="Helical" evidence="6">
    <location>
        <begin position="108"/>
        <end position="126"/>
    </location>
</feature>
<accession>A0ABQ2M5W6</accession>
<evidence type="ECO:0000259" key="7">
    <source>
        <dbReference type="PROSITE" id="PS51012"/>
    </source>
</evidence>
<evidence type="ECO:0000256" key="3">
    <source>
        <dbReference type="ARBA" id="ARBA00022989"/>
    </source>
</evidence>
<feature type="transmembrane region" description="Helical" evidence="6">
    <location>
        <begin position="132"/>
        <end position="153"/>
    </location>
</feature>
<feature type="transmembrane region" description="Helical" evidence="6">
    <location>
        <begin position="56"/>
        <end position="78"/>
    </location>
</feature>
<proteinExistence type="inferred from homology"/>
<feature type="transmembrane region" description="Helical" evidence="6">
    <location>
        <begin position="23"/>
        <end position="44"/>
    </location>
</feature>
<dbReference type="RefSeq" id="WP_189174997.1">
    <property type="nucleotide sequence ID" value="NZ_BMNG01000008.1"/>
</dbReference>
<evidence type="ECO:0000256" key="1">
    <source>
        <dbReference type="ARBA" id="ARBA00004141"/>
    </source>
</evidence>
<dbReference type="EMBL" id="BMNG01000008">
    <property type="protein sequence ID" value="GGO47231.1"/>
    <property type="molecule type" value="Genomic_DNA"/>
</dbReference>
<keyword evidence="6" id="KW-0813">Transport</keyword>